<comment type="caution">
    <text evidence="2">The sequence shown here is derived from an EMBL/GenBank/DDBJ whole genome shotgun (WGS) entry which is preliminary data.</text>
</comment>
<sequence>MKASSTRSWRARRWARSWVRMAPTSVLDRLVSVPSLSTTRLRTPGRQYASGWATSSTRTSLVWAGTASWDTPSKSTSIRCRARRRRVAIATRSTAIPSRAPTSSVSANTPMYSAHSGQPIRPISPRMVAVGRPSGPGMNSRLAIAIPAPERREHRGDGDRLPQHDRGPRCAQRPGRPGEQHRYRSHEQHREDDEGQRGHAASLPQVPGLPPIGGGIRCLASSSSSARRSASASSAPTRSTKCTSAACRLPESAA</sequence>
<gene>
    <name evidence="2" type="ORF">C1Y40_05469</name>
</gene>
<evidence type="ECO:0000313" key="3">
    <source>
        <dbReference type="Proteomes" id="UP000238296"/>
    </source>
</evidence>
<dbReference type="AlphaFoldDB" id="A0A2S8BCI0"/>
<feature type="compositionally biased region" description="Polar residues" evidence="1">
    <location>
        <begin position="100"/>
        <end position="111"/>
    </location>
</feature>
<feature type="compositionally biased region" description="Basic and acidic residues" evidence="1">
    <location>
        <begin position="149"/>
        <end position="168"/>
    </location>
</feature>
<dbReference type="Proteomes" id="UP000238296">
    <property type="component" value="Unassembled WGS sequence"/>
</dbReference>
<evidence type="ECO:0000256" key="1">
    <source>
        <dbReference type="SAM" id="MobiDB-lite"/>
    </source>
</evidence>
<reference evidence="2 3" key="1">
    <citation type="journal article" date="2017" name="Int. J. Syst. Evol. Microbiol.">
        <title>Mycobacterium talmoniae sp. nov., a slowly growing mycobacterium isolated from human respiratory samples.</title>
        <authorList>
            <person name="Davidson R.M."/>
            <person name="DeGroote M.A."/>
            <person name="Marola J.L."/>
            <person name="Buss S."/>
            <person name="Jones V."/>
            <person name="McNeil M.R."/>
            <person name="Freifeld A.G."/>
            <person name="Elaine Epperson L."/>
            <person name="Hasan N.A."/>
            <person name="Jackson M."/>
            <person name="Iwen P.C."/>
            <person name="Salfinger M."/>
            <person name="Strong M."/>
        </authorList>
    </citation>
    <scope>NUCLEOTIDE SEQUENCE [LARGE SCALE GENOMIC DNA]</scope>
    <source>
        <strain evidence="2 3">ATCC BAA-2683</strain>
    </source>
</reference>
<name>A0A2S8BCI0_9MYCO</name>
<organism evidence="2 3">
    <name type="scientific">Mycobacterium talmoniae</name>
    <dbReference type="NCBI Taxonomy" id="1858794"/>
    <lineage>
        <taxon>Bacteria</taxon>
        <taxon>Bacillati</taxon>
        <taxon>Actinomycetota</taxon>
        <taxon>Actinomycetes</taxon>
        <taxon>Mycobacteriales</taxon>
        <taxon>Mycobacteriaceae</taxon>
        <taxon>Mycobacterium</taxon>
    </lineage>
</organism>
<feature type="compositionally biased region" description="Low complexity" evidence="1">
    <location>
        <begin position="220"/>
        <end position="235"/>
    </location>
</feature>
<dbReference type="EMBL" id="PPEA01000829">
    <property type="protein sequence ID" value="PQM44370.1"/>
    <property type="molecule type" value="Genomic_DNA"/>
</dbReference>
<feature type="region of interest" description="Disordered" evidence="1">
    <location>
        <begin position="96"/>
        <end position="254"/>
    </location>
</feature>
<proteinExistence type="predicted"/>
<feature type="compositionally biased region" description="Basic and acidic residues" evidence="1">
    <location>
        <begin position="176"/>
        <end position="197"/>
    </location>
</feature>
<accession>A0A2S8BCI0</accession>
<evidence type="ECO:0000313" key="2">
    <source>
        <dbReference type="EMBL" id="PQM44370.1"/>
    </source>
</evidence>
<protein>
    <submittedName>
        <fullName evidence="2">Uncharacterized protein</fullName>
    </submittedName>
</protein>